<proteinExistence type="predicted"/>
<accession>W6K3L1</accession>
<sequence>MYQPCCRLLRNGERCFLSLRYA</sequence>
<comment type="caution">
    <text evidence="1">The sequence shown here is derived from an EMBL/GenBank/DDBJ whole genome shotgun (WGS) entry which is preliminary data.</text>
</comment>
<organism evidence="1 2">
    <name type="scientific">Nostocoides australiense Ben110</name>
    <dbReference type="NCBI Taxonomy" id="1193182"/>
    <lineage>
        <taxon>Bacteria</taxon>
        <taxon>Bacillati</taxon>
        <taxon>Actinomycetota</taxon>
        <taxon>Actinomycetes</taxon>
        <taxon>Micrococcales</taxon>
        <taxon>Intrasporangiaceae</taxon>
        <taxon>Nostocoides</taxon>
    </lineage>
</organism>
<name>W6K3L1_9MICO</name>
<dbReference type="EMBL" id="CAJA01000199">
    <property type="protein sequence ID" value="CCH73454.1"/>
    <property type="molecule type" value="Genomic_DNA"/>
</dbReference>
<gene>
    <name evidence="1" type="ORF">BN11_2780004</name>
</gene>
<protein>
    <submittedName>
        <fullName evidence="1">Uncharacterized protein</fullName>
    </submittedName>
</protein>
<dbReference type="AlphaFoldDB" id="W6K3L1"/>
<evidence type="ECO:0000313" key="2">
    <source>
        <dbReference type="Proteomes" id="UP000035763"/>
    </source>
</evidence>
<dbReference type="Proteomes" id="UP000035763">
    <property type="component" value="Unassembled WGS sequence"/>
</dbReference>
<reference evidence="1 2" key="1">
    <citation type="journal article" date="2013" name="ISME J.">
        <title>A metabolic model for members of the genus Tetrasphaera involved in enhanced biological phosphorus removal.</title>
        <authorList>
            <person name="Kristiansen R."/>
            <person name="Nguyen H.T.T."/>
            <person name="Saunders A.M."/>
            <person name="Nielsen J.L."/>
            <person name="Wimmer R."/>
            <person name="Le V.Q."/>
            <person name="McIlroy S.J."/>
            <person name="Petrovski S."/>
            <person name="Seviour R.J."/>
            <person name="Calteau A."/>
            <person name="Nielsen K.L."/>
            <person name="Nielsen P.H."/>
        </authorList>
    </citation>
    <scope>NUCLEOTIDE SEQUENCE [LARGE SCALE GENOMIC DNA]</scope>
    <source>
        <strain evidence="1 2">Ben110</strain>
    </source>
</reference>
<evidence type="ECO:0000313" key="1">
    <source>
        <dbReference type="EMBL" id="CCH73454.1"/>
    </source>
</evidence>
<keyword evidence="2" id="KW-1185">Reference proteome</keyword>